<dbReference type="AlphaFoldDB" id="A0A6I8N4P5"/>
<dbReference type="Gene3D" id="1.10.1450.10">
    <property type="entry name" value="Tetraspanin"/>
    <property type="match status" value="1"/>
</dbReference>
<proteinExistence type="inferred from homology"/>
<dbReference type="Proteomes" id="UP000002279">
    <property type="component" value="Unplaced"/>
</dbReference>
<dbReference type="Ensembl" id="ENSOANT00000059053.1">
    <property type="protein sequence ID" value="ENSOANP00000035963.1"/>
    <property type="gene ID" value="ENSOANG00000049892.1"/>
</dbReference>
<organism evidence="10 11">
    <name type="scientific">Ornithorhynchus anatinus</name>
    <name type="common">Duckbill platypus</name>
    <dbReference type="NCBI Taxonomy" id="9258"/>
    <lineage>
        <taxon>Eukaryota</taxon>
        <taxon>Metazoa</taxon>
        <taxon>Chordata</taxon>
        <taxon>Craniata</taxon>
        <taxon>Vertebrata</taxon>
        <taxon>Euteleostomi</taxon>
        <taxon>Mammalia</taxon>
        <taxon>Monotremata</taxon>
        <taxon>Ornithorhynchidae</taxon>
        <taxon>Ornithorhynchus</taxon>
    </lineage>
</organism>
<evidence type="ECO:0000256" key="6">
    <source>
        <dbReference type="ARBA" id="ARBA00022989"/>
    </source>
</evidence>
<dbReference type="CDD" id="cd03156">
    <property type="entry name" value="uroplakin_I_like_LEL"/>
    <property type="match status" value="1"/>
</dbReference>
<feature type="transmembrane region" description="Helical" evidence="9">
    <location>
        <begin position="244"/>
        <end position="266"/>
    </location>
</feature>
<keyword evidence="7 9" id="KW-0472">Membrane</keyword>
<dbReference type="OMA" id="EKCCGVN"/>
<evidence type="ECO:0000313" key="10">
    <source>
        <dbReference type="Ensembl" id="ENSOANP00000035963.1"/>
    </source>
</evidence>
<dbReference type="GO" id="GO:0005886">
    <property type="term" value="C:plasma membrane"/>
    <property type="evidence" value="ECO:0000318"/>
    <property type="project" value="GO_Central"/>
</dbReference>
<dbReference type="GO" id="GO:0120001">
    <property type="term" value="C:apical plasma membrane urothelial plaque"/>
    <property type="evidence" value="ECO:0007669"/>
    <property type="project" value="Ensembl"/>
</dbReference>
<evidence type="ECO:0000256" key="2">
    <source>
        <dbReference type="ARBA" id="ARBA00006840"/>
    </source>
</evidence>
<evidence type="ECO:0000256" key="1">
    <source>
        <dbReference type="ARBA" id="ARBA00004141"/>
    </source>
</evidence>
<dbReference type="GO" id="GO:0030855">
    <property type="term" value="P:epithelial cell differentiation"/>
    <property type="evidence" value="ECO:0007669"/>
    <property type="project" value="Ensembl"/>
</dbReference>
<reference evidence="10" key="1">
    <citation type="submission" date="2025-08" db="UniProtKB">
        <authorList>
            <consortium name="Ensembl"/>
        </authorList>
    </citation>
    <scope>IDENTIFICATION</scope>
    <source>
        <strain evidence="10">Glennie</strain>
    </source>
</reference>
<dbReference type="Bgee" id="ENSOANG00000049892">
    <property type="expression patterns" value="Expressed in endometrium and 7 other cell types or tissues"/>
</dbReference>
<dbReference type="GeneTree" id="ENSGT00940000160779"/>
<dbReference type="PANTHER" id="PTHR47110">
    <property type="entry name" value="TESTIS-SPECIFIC EXPRESSED PROTEIN 55"/>
    <property type="match status" value="1"/>
</dbReference>
<name>A0A6I8N4P5_ORNAN</name>
<evidence type="ECO:0000256" key="9">
    <source>
        <dbReference type="SAM" id="Phobius"/>
    </source>
</evidence>
<feature type="transmembrane region" description="Helical" evidence="9">
    <location>
        <begin position="88"/>
        <end position="110"/>
    </location>
</feature>
<reference evidence="10" key="2">
    <citation type="submission" date="2025-09" db="UniProtKB">
        <authorList>
            <consortium name="Ensembl"/>
        </authorList>
    </citation>
    <scope>IDENTIFICATION</scope>
    <source>
        <strain evidence="10">Glennie</strain>
    </source>
</reference>
<dbReference type="FunFam" id="1.10.1450.10:FF:000014">
    <property type="entry name" value="Tetraspanin"/>
    <property type="match status" value="1"/>
</dbReference>
<dbReference type="SUPFAM" id="SSF48652">
    <property type="entry name" value="Tetraspanin"/>
    <property type="match status" value="1"/>
</dbReference>
<dbReference type="GO" id="GO:0009617">
    <property type="term" value="P:response to bacterium"/>
    <property type="evidence" value="ECO:0007669"/>
    <property type="project" value="Ensembl"/>
</dbReference>
<dbReference type="PANTHER" id="PTHR47110:SF2">
    <property type="entry name" value="UROPLAKIN-1B"/>
    <property type="match status" value="1"/>
</dbReference>
<comment type="similarity">
    <text evidence="2">Belongs to the tetraspanin (TM4SF) family.</text>
</comment>
<dbReference type="InParanoid" id="A0A6I8N4P5"/>
<gene>
    <name evidence="10" type="primary">UPK1B</name>
</gene>
<dbReference type="InterPro" id="IPR018499">
    <property type="entry name" value="Tetraspanin/Peripherin"/>
</dbReference>
<dbReference type="InterPro" id="IPR008952">
    <property type="entry name" value="Tetraspanin_EC2_sf"/>
</dbReference>
<evidence type="ECO:0000256" key="4">
    <source>
        <dbReference type="ARBA" id="ARBA00017701"/>
    </source>
</evidence>
<keyword evidence="5 9" id="KW-0812">Transmembrane</keyword>
<dbReference type="FunCoup" id="A0A6I8N4P5">
    <property type="interactions" value="76"/>
</dbReference>
<protein>
    <recommendedName>
        <fullName evidence="4">Uroplakin-1b</fullName>
    </recommendedName>
    <alternativeName>
        <fullName evidence="8">Uroplakin Ib</fullName>
    </alternativeName>
</protein>
<feature type="transmembrane region" description="Helical" evidence="9">
    <location>
        <begin position="12"/>
        <end position="37"/>
    </location>
</feature>
<comment type="subcellular location">
    <subcellularLocation>
        <location evidence="1">Membrane</location>
        <topology evidence="1">Multi-pass membrane protein</topology>
    </subcellularLocation>
</comment>
<keyword evidence="6 9" id="KW-1133">Transmembrane helix</keyword>
<comment type="subunit">
    <text evidence="3">Heterodimer with uroplakin-3A (UPK3A) or uroplakin-3B (UPK3B).</text>
</comment>
<dbReference type="Pfam" id="PF00335">
    <property type="entry name" value="Tetraspanin"/>
    <property type="match status" value="1"/>
</dbReference>
<feature type="transmembrane region" description="Helical" evidence="9">
    <location>
        <begin position="57"/>
        <end position="81"/>
    </location>
</feature>
<evidence type="ECO:0000256" key="3">
    <source>
        <dbReference type="ARBA" id="ARBA00011304"/>
    </source>
</evidence>
<sequence length="271" mass="30648">MAKDDGSVRCLQGLLVFGNVVIAMSGLALMAECIFFVTDPWRLYGLLEATDNDDVFAAAWIGIFTGFSLFCLAALGVVAVLRAGRKLLLAYLILMFVVYAFEMASCITAATQQDFFTPNLFLRQMLERYQNQSGPTNDDQYKNKKVTDTWDRLMLQEKCCGVNGPSDWQDYHSAFRRTHLDADFPWPHQCCARDGQYRPLSLDGCKLGVADYYHEEGTEAQRTTTTTGCYQLISGPLNRQAWGVAWFGFAILCWTFCVLLGVMFYWSRIEP</sequence>
<keyword evidence="11" id="KW-1185">Reference proteome</keyword>
<accession>A0A6I8N4P5</accession>
<evidence type="ECO:0000256" key="8">
    <source>
        <dbReference type="ARBA" id="ARBA00031616"/>
    </source>
</evidence>
<evidence type="ECO:0000313" key="11">
    <source>
        <dbReference type="Proteomes" id="UP000002279"/>
    </source>
</evidence>
<evidence type="ECO:0000256" key="5">
    <source>
        <dbReference type="ARBA" id="ARBA00022692"/>
    </source>
</evidence>
<evidence type="ECO:0000256" key="7">
    <source>
        <dbReference type="ARBA" id="ARBA00023136"/>
    </source>
</evidence>